<name>A0A1Y5F7Q3_9BACT</name>
<dbReference type="Pfam" id="PF00072">
    <property type="entry name" value="Response_reg"/>
    <property type="match status" value="1"/>
</dbReference>
<dbReference type="Gene3D" id="3.40.50.2300">
    <property type="match status" value="1"/>
</dbReference>
<comment type="caution">
    <text evidence="4">The sequence shown here is derived from an EMBL/GenBank/DDBJ whole genome shotgun (WGS) entry which is preliminary data.</text>
</comment>
<dbReference type="InterPro" id="IPR001789">
    <property type="entry name" value="Sig_transdc_resp-reg_receiver"/>
</dbReference>
<comment type="caution">
    <text evidence="1">Lacks conserved residue(s) required for the propagation of feature annotation.</text>
</comment>
<feature type="domain" description="HD-GYP" evidence="3">
    <location>
        <begin position="274"/>
        <end position="470"/>
    </location>
</feature>
<organism evidence="4 5">
    <name type="scientific">Halobacteriovorax marinus</name>
    <dbReference type="NCBI Taxonomy" id="97084"/>
    <lineage>
        <taxon>Bacteria</taxon>
        <taxon>Pseudomonadati</taxon>
        <taxon>Bdellovibrionota</taxon>
        <taxon>Bacteriovoracia</taxon>
        <taxon>Bacteriovoracales</taxon>
        <taxon>Halobacteriovoraceae</taxon>
        <taxon>Halobacteriovorax</taxon>
    </lineage>
</organism>
<dbReference type="SUPFAM" id="SSF52172">
    <property type="entry name" value="CheY-like"/>
    <property type="match status" value="1"/>
</dbReference>
<dbReference type="GO" id="GO:0000160">
    <property type="term" value="P:phosphorelay signal transduction system"/>
    <property type="evidence" value="ECO:0007669"/>
    <property type="project" value="InterPro"/>
</dbReference>
<dbReference type="PROSITE" id="PS51832">
    <property type="entry name" value="HD_GYP"/>
    <property type="match status" value="1"/>
</dbReference>
<dbReference type="CDD" id="cd00077">
    <property type="entry name" value="HDc"/>
    <property type="match status" value="1"/>
</dbReference>
<accession>A0A1Y5F7Q3</accession>
<dbReference type="PANTHER" id="PTHR45228">
    <property type="entry name" value="CYCLIC DI-GMP PHOSPHODIESTERASE TM_0186-RELATED"/>
    <property type="match status" value="1"/>
</dbReference>
<dbReference type="PANTHER" id="PTHR45228:SF4">
    <property type="entry name" value="LIPOPROTEIN"/>
    <property type="match status" value="1"/>
</dbReference>
<evidence type="ECO:0000313" key="4">
    <source>
        <dbReference type="EMBL" id="OUR96765.1"/>
    </source>
</evidence>
<evidence type="ECO:0000259" key="2">
    <source>
        <dbReference type="PROSITE" id="PS50110"/>
    </source>
</evidence>
<gene>
    <name evidence="4" type="ORF">A9Q84_10515</name>
</gene>
<evidence type="ECO:0000256" key="1">
    <source>
        <dbReference type="PROSITE-ProRule" id="PRU00169"/>
    </source>
</evidence>
<evidence type="ECO:0000313" key="5">
    <source>
        <dbReference type="Proteomes" id="UP000196531"/>
    </source>
</evidence>
<dbReference type="SUPFAM" id="SSF109604">
    <property type="entry name" value="HD-domain/PDEase-like"/>
    <property type="match status" value="1"/>
</dbReference>
<dbReference type="InterPro" id="IPR052020">
    <property type="entry name" value="Cyclic_di-GMP/3'3'-cGAMP_PDE"/>
</dbReference>
<dbReference type="Proteomes" id="UP000196531">
    <property type="component" value="Unassembled WGS sequence"/>
</dbReference>
<dbReference type="InterPro" id="IPR003607">
    <property type="entry name" value="HD/PDEase_dom"/>
</dbReference>
<dbReference type="CDD" id="cd00156">
    <property type="entry name" value="REC"/>
    <property type="match status" value="1"/>
</dbReference>
<dbReference type="PROSITE" id="PS50110">
    <property type="entry name" value="RESPONSE_REGULATORY"/>
    <property type="match status" value="1"/>
</dbReference>
<dbReference type="InterPro" id="IPR037522">
    <property type="entry name" value="HD_GYP_dom"/>
</dbReference>
<protein>
    <submittedName>
        <fullName evidence="4">Uncharacterized protein</fullName>
    </submittedName>
</protein>
<dbReference type="InterPro" id="IPR011006">
    <property type="entry name" value="CheY-like_superfamily"/>
</dbReference>
<reference evidence="5" key="1">
    <citation type="journal article" date="2017" name="Proc. Natl. Acad. Sci. U.S.A.">
        <title>Simulation of Deepwater Horizon oil plume reveals substrate specialization within a complex community of hydrocarbon-degraders.</title>
        <authorList>
            <person name="Hu P."/>
            <person name="Dubinsky E.A."/>
            <person name="Probst A.J."/>
            <person name="Wang J."/>
            <person name="Sieber C.M.K."/>
            <person name="Tom L.M."/>
            <person name="Gardinali P."/>
            <person name="Banfield J.F."/>
            <person name="Atlas R.M."/>
            <person name="Andersen G.L."/>
        </authorList>
    </citation>
    <scope>NUCLEOTIDE SEQUENCE [LARGE SCALE GENOMIC DNA]</scope>
</reference>
<dbReference type="SMART" id="SM00471">
    <property type="entry name" value="HDc"/>
    <property type="match status" value="1"/>
</dbReference>
<proteinExistence type="predicted"/>
<evidence type="ECO:0000259" key="3">
    <source>
        <dbReference type="PROSITE" id="PS51832"/>
    </source>
</evidence>
<feature type="domain" description="Response regulatory" evidence="2">
    <location>
        <begin position="4"/>
        <end position="123"/>
    </location>
</feature>
<dbReference type="Pfam" id="PF13487">
    <property type="entry name" value="HD_5"/>
    <property type="match status" value="1"/>
</dbReference>
<dbReference type="Gene3D" id="1.10.3210.10">
    <property type="entry name" value="Hypothetical protein af1432"/>
    <property type="match status" value="1"/>
</dbReference>
<dbReference type="AlphaFoldDB" id="A0A1Y5F7Q3"/>
<sequence>MALKVLLVDPNEEWLQSASKFLIEQFYEIKKVNNGKDAQLALYNDKFFAVILNFDTKNHSGMQVLKFIRTNHPSQRVVMVLEGQEILDKGRTSEEKLKKMGATEIAVKPFEIEHLKDLLEGHQSLGDVMSNIKRREGQSDEVEVDTPDEEFTKVRIDDFYSAKAVLFDVYIQLRSNRYIKILHSGDTFSKERIDKYKNEKNVENLYFHNSDRRKFVQYHNQLAAKLIASKQIPASVKVKMVKNVADKYIQEAFHQGMKPQVVEQGKEVCANIFNLVEKEKDLYKVLKSYEELDPSAFTHAFLVSLFSTAIIKQFDWQSRTTIEATAMACLFHDIGKVKLPKELLNKQVKDMNDEELELYKTHPELGVEIIEGNRLINNSVKQIILQHHEAFDGTGFPYGKRGSKILTLANIVCLADDFVHIMVDDKLDPPAALRKMLMNQEQVSRYNSMIVENFIKVFVDPEKIVKESSLPSNSRVVNKKVS</sequence>
<dbReference type="EMBL" id="MAAO01000006">
    <property type="protein sequence ID" value="OUR96765.1"/>
    <property type="molecule type" value="Genomic_DNA"/>
</dbReference>